<proteinExistence type="predicted"/>
<organism evidence="1 2">
    <name type="scientific">Manduca sexta</name>
    <name type="common">Tobacco hawkmoth</name>
    <name type="synonym">Tobacco hornworm</name>
    <dbReference type="NCBI Taxonomy" id="7130"/>
    <lineage>
        <taxon>Eukaryota</taxon>
        <taxon>Metazoa</taxon>
        <taxon>Ecdysozoa</taxon>
        <taxon>Arthropoda</taxon>
        <taxon>Hexapoda</taxon>
        <taxon>Insecta</taxon>
        <taxon>Pterygota</taxon>
        <taxon>Neoptera</taxon>
        <taxon>Endopterygota</taxon>
        <taxon>Lepidoptera</taxon>
        <taxon>Glossata</taxon>
        <taxon>Ditrysia</taxon>
        <taxon>Bombycoidea</taxon>
        <taxon>Sphingidae</taxon>
        <taxon>Sphinginae</taxon>
        <taxon>Sphingini</taxon>
        <taxon>Manduca</taxon>
    </lineage>
</organism>
<reference evidence="1" key="2">
    <citation type="submission" date="2020-12" db="EMBL/GenBank/DDBJ databases">
        <authorList>
            <person name="Kanost M."/>
        </authorList>
    </citation>
    <scope>NUCLEOTIDE SEQUENCE</scope>
</reference>
<dbReference type="InterPro" id="IPR017850">
    <property type="entry name" value="Alkaline_phosphatase_core_sf"/>
</dbReference>
<protein>
    <submittedName>
        <fullName evidence="1">Uncharacterized protein</fullName>
    </submittedName>
</protein>
<name>A0A922CLP9_MANSE</name>
<dbReference type="Pfam" id="PF02995">
    <property type="entry name" value="DUF229"/>
    <property type="match status" value="1"/>
</dbReference>
<gene>
    <name evidence="1" type="ORF">O3G_MSEX006370</name>
</gene>
<dbReference type="Gene3D" id="3.40.720.10">
    <property type="entry name" value="Alkaline Phosphatase, subunit A"/>
    <property type="match status" value="1"/>
</dbReference>
<comment type="caution">
    <text evidence="1">The sequence shown here is derived from an EMBL/GenBank/DDBJ whole genome shotgun (WGS) entry which is preliminary data.</text>
</comment>
<dbReference type="AlphaFoldDB" id="A0A922CLP9"/>
<dbReference type="FunFam" id="3.40.720.10:FF:000017">
    <property type="entry name" value="Predicted protein"/>
    <property type="match status" value="1"/>
</dbReference>
<dbReference type="Proteomes" id="UP000791440">
    <property type="component" value="Unassembled WGS sequence"/>
</dbReference>
<reference evidence="1" key="1">
    <citation type="journal article" date="2016" name="Insect Biochem. Mol. Biol.">
        <title>Multifaceted biological insights from a draft genome sequence of the tobacco hornworm moth, Manduca sexta.</title>
        <authorList>
            <person name="Kanost M.R."/>
            <person name="Arrese E.L."/>
            <person name="Cao X."/>
            <person name="Chen Y.R."/>
            <person name="Chellapilla S."/>
            <person name="Goldsmith M.R."/>
            <person name="Grosse-Wilde E."/>
            <person name="Heckel D.G."/>
            <person name="Herndon N."/>
            <person name="Jiang H."/>
            <person name="Papanicolaou A."/>
            <person name="Qu J."/>
            <person name="Soulages J.L."/>
            <person name="Vogel H."/>
            <person name="Walters J."/>
            <person name="Waterhouse R.M."/>
            <person name="Ahn S.J."/>
            <person name="Almeida F.C."/>
            <person name="An C."/>
            <person name="Aqrawi P."/>
            <person name="Bretschneider A."/>
            <person name="Bryant W.B."/>
            <person name="Bucks S."/>
            <person name="Chao H."/>
            <person name="Chevignon G."/>
            <person name="Christen J.M."/>
            <person name="Clarke D.F."/>
            <person name="Dittmer N.T."/>
            <person name="Ferguson L.C.F."/>
            <person name="Garavelou S."/>
            <person name="Gordon K.H.J."/>
            <person name="Gunaratna R.T."/>
            <person name="Han Y."/>
            <person name="Hauser F."/>
            <person name="He Y."/>
            <person name="Heidel-Fischer H."/>
            <person name="Hirsh A."/>
            <person name="Hu Y."/>
            <person name="Jiang H."/>
            <person name="Kalra D."/>
            <person name="Klinner C."/>
            <person name="Konig C."/>
            <person name="Kovar C."/>
            <person name="Kroll A.R."/>
            <person name="Kuwar S.S."/>
            <person name="Lee S.L."/>
            <person name="Lehman R."/>
            <person name="Li K."/>
            <person name="Li Z."/>
            <person name="Liang H."/>
            <person name="Lovelace S."/>
            <person name="Lu Z."/>
            <person name="Mansfield J.H."/>
            <person name="McCulloch K.J."/>
            <person name="Mathew T."/>
            <person name="Morton B."/>
            <person name="Muzny D.M."/>
            <person name="Neunemann D."/>
            <person name="Ongeri F."/>
            <person name="Pauchet Y."/>
            <person name="Pu L.L."/>
            <person name="Pyrousis I."/>
            <person name="Rao X.J."/>
            <person name="Redding A."/>
            <person name="Roesel C."/>
            <person name="Sanchez-Gracia A."/>
            <person name="Schaack S."/>
            <person name="Shukla A."/>
            <person name="Tetreau G."/>
            <person name="Wang Y."/>
            <person name="Xiong G.H."/>
            <person name="Traut W."/>
            <person name="Walsh T.K."/>
            <person name="Worley K.C."/>
            <person name="Wu D."/>
            <person name="Wu W."/>
            <person name="Wu Y.Q."/>
            <person name="Zhang X."/>
            <person name="Zou Z."/>
            <person name="Zucker H."/>
            <person name="Briscoe A.D."/>
            <person name="Burmester T."/>
            <person name="Clem R.J."/>
            <person name="Feyereisen R."/>
            <person name="Grimmelikhuijzen C.J.P."/>
            <person name="Hamodrakas S.J."/>
            <person name="Hansson B.S."/>
            <person name="Huguet E."/>
            <person name="Jermiin L.S."/>
            <person name="Lan Q."/>
            <person name="Lehman H.K."/>
            <person name="Lorenzen M."/>
            <person name="Merzendorfer H."/>
            <person name="Michalopoulos I."/>
            <person name="Morton D.B."/>
            <person name="Muthukrishnan S."/>
            <person name="Oakeshott J.G."/>
            <person name="Palmer W."/>
            <person name="Park Y."/>
            <person name="Passarelli A.L."/>
            <person name="Rozas J."/>
            <person name="Schwartz L.M."/>
            <person name="Smith W."/>
            <person name="Southgate A."/>
            <person name="Vilcinskas A."/>
            <person name="Vogt R."/>
            <person name="Wang P."/>
            <person name="Werren J."/>
            <person name="Yu X.Q."/>
            <person name="Zhou J.J."/>
            <person name="Brown S.J."/>
            <person name="Scherer S.E."/>
            <person name="Richards S."/>
            <person name="Blissard G.W."/>
        </authorList>
    </citation>
    <scope>NUCLEOTIDE SEQUENCE</scope>
</reference>
<dbReference type="SUPFAM" id="SSF53649">
    <property type="entry name" value="Alkaline phosphatase-like"/>
    <property type="match status" value="1"/>
</dbReference>
<dbReference type="OrthoDB" id="413313at2759"/>
<dbReference type="PANTHER" id="PTHR10974:SF9">
    <property type="entry name" value="DUF229 DOMAIN CONTAINING PROTEIN-RELATED"/>
    <property type="match status" value="1"/>
</dbReference>
<dbReference type="PANTHER" id="PTHR10974">
    <property type="entry name" value="FI08016P-RELATED"/>
    <property type="match status" value="1"/>
</dbReference>
<accession>A0A922CLP9</accession>
<dbReference type="EMBL" id="JH668382">
    <property type="protein sequence ID" value="KAG6450033.1"/>
    <property type="molecule type" value="Genomic_DNA"/>
</dbReference>
<sequence length="613" mass="71412">MNFFMRCLIFPTCLLFVLTYYQYDSMMNYLQMPFFKSYKSIYNKLVTKHKYGNQEFLIKTPRCSIPNYTKYLKFTNTTHMKASCGERAVFIKQTGNNKIVFEIDKKKLSKYTKKKRKITCCYEFGLIGFDNDTFMYTRCIPFQNGKEINLLHEVVTVTCSTQISKMETDIVYKDSYILVKKKDKIKSSTTKPWNILVLGMSTMSRGRIYDAMPRTVQYLQANKWLDYRGYHTVGDEMLPNVVSLLTGKEITTVNQNCSTKIWDKFRNAGYITAFGDDYFQLPDGNSKNIFPPFSTDHHVWPYFHVKYKKRKGNIFCTGYSPSGKHLLDYAHQFVDTYKRNNFFGMFWINTFSTRIETTPRLIDADVVAFFENINKTGSLNNTFVLLLSDHGMSFGDFKKYQDTYYEKRLPMLFMWVPYEFQKLYSKEFNNTKINQYRMLSPHDVYSTIIDILTFSNHTNASSEACSQCTSLFKEISLQRKCADAGVDDVWCACHFLEYIDDNNVRVSKSIKLVANYIQNKSNTVKTIPYMKCDELHIKTVLRTQTYSENNKIYYLIAVLMSPGNFSFEAKVLDDGKDLSIVLPVMSLSRHGRGNCAIDPNDRAFCLCNITALT</sequence>
<keyword evidence="2" id="KW-1185">Reference proteome</keyword>
<dbReference type="InterPro" id="IPR004245">
    <property type="entry name" value="DUF229"/>
</dbReference>
<dbReference type="CDD" id="cd16021">
    <property type="entry name" value="ALP_like"/>
    <property type="match status" value="1"/>
</dbReference>
<evidence type="ECO:0000313" key="1">
    <source>
        <dbReference type="EMBL" id="KAG6450033.1"/>
    </source>
</evidence>
<dbReference type="GO" id="GO:0005615">
    <property type="term" value="C:extracellular space"/>
    <property type="evidence" value="ECO:0007669"/>
    <property type="project" value="TreeGrafter"/>
</dbReference>
<evidence type="ECO:0000313" key="2">
    <source>
        <dbReference type="Proteomes" id="UP000791440"/>
    </source>
</evidence>